<dbReference type="STRING" id="660025.F9F6V8"/>
<dbReference type="EMBL" id="AFQF01000693">
    <property type="protein sequence ID" value="EGU87374.1"/>
    <property type="molecule type" value="Genomic_DNA"/>
</dbReference>
<reference evidence="1" key="1">
    <citation type="journal article" date="2012" name="Mol. Plant Microbe Interact.">
        <title>A highly conserved effector in Fusarium oxysporum is required for full virulence on Arabidopsis.</title>
        <authorList>
            <person name="Thatcher L.F."/>
            <person name="Gardiner D.M."/>
            <person name="Kazan K."/>
            <person name="Manners J."/>
        </authorList>
    </citation>
    <scope>NUCLEOTIDE SEQUENCE [LARGE SCALE GENOMIC DNA]</scope>
    <source>
        <strain evidence="1">Fo5176</strain>
    </source>
</reference>
<organism evidence="1">
    <name type="scientific">Fusarium oxysporum (strain Fo5176)</name>
    <name type="common">Fusarium vascular wilt</name>
    <dbReference type="NCBI Taxonomy" id="660025"/>
    <lineage>
        <taxon>Eukaryota</taxon>
        <taxon>Fungi</taxon>
        <taxon>Dikarya</taxon>
        <taxon>Ascomycota</taxon>
        <taxon>Pezizomycotina</taxon>
        <taxon>Sordariomycetes</taxon>
        <taxon>Hypocreomycetidae</taxon>
        <taxon>Hypocreales</taxon>
        <taxon>Nectriaceae</taxon>
        <taxon>Fusarium</taxon>
        <taxon>Fusarium oxysporum species complex</taxon>
    </lineage>
</organism>
<name>F9F6V8_FUSOF</name>
<dbReference type="PaxDb" id="5507-FOXG_14523P0"/>
<evidence type="ECO:0000313" key="1">
    <source>
        <dbReference type="EMBL" id="EGU87374.1"/>
    </source>
</evidence>
<gene>
    <name evidence="1" type="ORF">FOXB_02133</name>
</gene>
<accession>F9F6V8</accession>
<proteinExistence type="predicted"/>
<sequence length="61" mass="7183">MAISRHLGVELRIMDLASILERDLQPVKYDLSWTPADNQQYQMSAWIDAPPKRLPYQPKTW</sequence>
<protein>
    <submittedName>
        <fullName evidence="1">Uncharacterized protein</fullName>
    </submittedName>
</protein>
<comment type="caution">
    <text evidence="1">The sequence shown here is derived from an EMBL/GenBank/DDBJ whole genome shotgun (WGS) entry which is preliminary data.</text>
</comment>
<dbReference type="AlphaFoldDB" id="F9F6V8"/>